<accession>A0A1M7Z4M5</accession>
<dbReference type="InterPro" id="IPR000014">
    <property type="entry name" value="PAS"/>
</dbReference>
<keyword evidence="1" id="KW-0472">Membrane</keyword>
<proteinExistence type="predicted"/>
<dbReference type="Proteomes" id="UP000184609">
    <property type="component" value="Unassembled WGS sequence"/>
</dbReference>
<evidence type="ECO:0000313" key="3">
    <source>
        <dbReference type="EMBL" id="SHO59893.1"/>
    </source>
</evidence>
<dbReference type="CDD" id="cd00130">
    <property type="entry name" value="PAS"/>
    <property type="match status" value="1"/>
</dbReference>
<sequence length="272" mass="31292">MNILKRLKQPELICFFYLGWGVLWILFSDKIALRFFGDDITGLAKFQLYKGVSYVVVTAIFLYVLIKNLFNHVNNRNQDLELLFSNPNLGIIKFDNTGIIQQVTGNIVGISGYSPQELNGKPFEFLVADEFKEELELELSKVFQSKGTGFIFKLCIQSKTKEDRCIQLFGTRSQEEKKGKYSFVAGFQDITENVRFLEKLETQNMQMREIAFAQSHLVRAPLARILGITELFDDETFLSEDEMKELTKYLKVSGNELDTALKSISKKMEEVQ</sequence>
<feature type="transmembrane region" description="Helical" evidence="1">
    <location>
        <begin position="48"/>
        <end position="66"/>
    </location>
</feature>
<protein>
    <submittedName>
        <fullName evidence="3">PAS domain S-box-containing protein</fullName>
    </submittedName>
</protein>
<dbReference type="OrthoDB" id="9124519at2"/>
<evidence type="ECO:0000256" key="1">
    <source>
        <dbReference type="SAM" id="Phobius"/>
    </source>
</evidence>
<dbReference type="InterPro" id="IPR035965">
    <property type="entry name" value="PAS-like_dom_sf"/>
</dbReference>
<reference evidence="4" key="1">
    <citation type="submission" date="2016-12" db="EMBL/GenBank/DDBJ databases">
        <authorList>
            <person name="Varghese N."/>
            <person name="Submissions S."/>
        </authorList>
    </citation>
    <scope>NUCLEOTIDE SEQUENCE [LARGE SCALE GENOMIC DNA]</scope>
    <source>
        <strain evidence="4">DSM 25035</strain>
    </source>
</reference>
<keyword evidence="1" id="KW-0812">Transmembrane</keyword>
<dbReference type="NCBIfam" id="TIGR00229">
    <property type="entry name" value="sensory_box"/>
    <property type="match status" value="1"/>
</dbReference>
<gene>
    <name evidence="3" type="ORF">SAMN04488108_0433</name>
</gene>
<dbReference type="Gene3D" id="3.30.450.20">
    <property type="entry name" value="PAS domain"/>
    <property type="match status" value="1"/>
</dbReference>
<dbReference type="SUPFAM" id="SSF55785">
    <property type="entry name" value="PYP-like sensor domain (PAS domain)"/>
    <property type="match status" value="1"/>
</dbReference>
<dbReference type="InterPro" id="IPR036097">
    <property type="entry name" value="HisK_dim/P_sf"/>
</dbReference>
<dbReference type="SUPFAM" id="SSF47384">
    <property type="entry name" value="Homodimeric domain of signal transducing histidine kinase"/>
    <property type="match status" value="1"/>
</dbReference>
<keyword evidence="1" id="KW-1133">Transmembrane helix</keyword>
<name>A0A1M7Z4M5_9BACT</name>
<feature type="transmembrane region" description="Helical" evidence="1">
    <location>
        <begin position="12"/>
        <end position="28"/>
    </location>
</feature>
<keyword evidence="4" id="KW-1185">Reference proteome</keyword>
<dbReference type="AlphaFoldDB" id="A0A1M7Z4M5"/>
<evidence type="ECO:0000313" key="4">
    <source>
        <dbReference type="Proteomes" id="UP000184609"/>
    </source>
</evidence>
<dbReference type="RefSeq" id="WP_073570101.1">
    <property type="nucleotide sequence ID" value="NZ_FRXN01000001.1"/>
</dbReference>
<feature type="domain" description="PAS" evidence="2">
    <location>
        <begin position="76"/>
        <end position="146"/>
    </location>
</feature>
<organism evidence="3 4">
    <name type="scientific">Algoriphagus zhangzhouensis</name>
    <dbReference type="NCBI Taxonomy" id="1073327"/>
    <lineage>
        <taxon>Bacteria</taxon>
        <taxon>Pseudomonadati</taxon>
        <taxon>Bacteroidota</taxon>
        <taxon>Cytophagia</taxon>
        <taxon>Cytophagales</taxon>
        <taxon>Cyclobacteriaceae</taxon>
        <taxon>Algoriphagus</taxon>
    </lineage>
</organism>
<dbReference type="PROSITE" id="PS50112">
    <property type="entry name" value="PAS"/>
    <property type="match status" value="1"/>
</dbReference>
<dbReference type="STRING" id="1073327.SAMN04488108_0433"/>
<dbReference type="SMART" id="SM00091">
    <property type="entry name" value="PAS"/>
    <property type="match status" value="1"/>
</dbReference>
<dbReference type="GO" id="GO:0000155">
    <property type="term" value="F:phosphorelay sensor kinase activity"/>
    <property type="evidence" value="ECO:0007669"/>
    <property type="project" value="InterPro"/>
</dbReference>
<evidence type="ECO:0000259" key="2">
    <source>
        <dbReference type="PROSITE" id="PS50112"/>
    </source>
</evidence>
<dbReference type="EMBL" id="FRXN01000001">
    <property type="protein sequence ID" value="SHO59893.1"/>
    <property type="molecule type" value="Genomic_DNA"/>
</dbReference>